<dbReference type="CDD" id="cd08404">
    <property type="entry name" value="C2B_Synaptotagmin-4"/>
    <property type="match status" value="1"/>
</dbReference>
<proteinExistence type="inferred from homology"/>
<evidence type="ECO:0000256" key="3">
    <source>
        <dbReference type="ARBA" id="ARBA00022553"/>
    </source>
</evidence>
<feature type="transmembrane region" description="Helical" evidence="12">
    <location>
        <begin position="99"/>
        <end position="120"/>
    </location>
</feature>
<comment type="subcellular location">
    <subcellularLocation>
        <location evidence="1">Cytoplasmic vesicle membrane</location>
    </subcellularLocation>
    <subcellularLocation>
        <location evidence="11">Endomembrane system</location>
        <topology evidence="11">Single-pass membrane protein</topology>
    </subcellularLocation>
</comment>
<dbReference type="EMBL" id="JAFBMS010000018">
    <property type="protein sequence ID" value="KAG9345346.1"/>
    <property type="molecule type" value="Genomic_DNA"/>
</dbReference>
<dbReference type="InterPro" id="IPR001565">
    <property type="entry name" value="Synaptotagmin"/>
</dbReference>
<dbReference type="SUPFAM" id="SSF49562">
    <property type="entry name" value="C2 domain (Calcium/lipid-binding domain, CaLB)"/>
    <property type="match status" value="2"/>
</dbReference>
<dbReference type="Pfam" id="PF00168">
    <property type="entry name" value="C2"/>
    <property type="match status" value="2"/>
</dbReference>
<dbReference type="GO" id="GO:0070382">
    <property type="term" value="C:exocytic vesicle"/>
    <property type="evidence" value="ECO:0007669"/>
    <property type="project" value="TreeGrafter"/>
</dbReference>
<keyword evidence="9 12" id="KW-0472">Membrane</keyword>
<dbReference type="GO" id="GO:0000149">
    <property type="term" value="F:SNARE binding"/>
    <property type="evidence" value="ECO:0007669"/>
    <property type="project" value="TreeGrafter"/>
</dbReference>
<evidence type="ECO:0000256" key="6">
    <source>
        <dbReference type="ARBA" id="ARBA00022737"/>
    </source>
</evidence>
<dbReference type="InterPro" id="IPR035892">
    <property type="entry name" value="C2_domain_sf"/>
</dbReference>
<keyword evidence="4 12" id="KW-0812">Transmembrane</keyword>
<dbReference type="GO" id="GO:0098793">
    <property type="term" value="C:presynapse"/>
    <property type="evidence" value="ECO:0007669"/>
    <property type="project" value="GOC"/>
</dbReference>
<dbReference type="Proteomes" id="UP000824540">
    <property type="component" value="Unassembled WGS sequence"/>
</dbReference>
<dbReference type="FunFam" id="2.60.40.150:FF:000051">
    <property type="entry name" value="Synaptotagmin 11"/>
    <property type="match status" value="1"/>
</dbReference>
<keyword evidence="10" id="KW-0968">Cytoplasmic vesicle</keyword>
<dbReference type="GO" id="GO:0030659">
    <property type="term" value="C:cytoplasmic vesicle membrane"/>
    <property type="evidence" value="ECO:0007669"/>
    <property type="project" value="UniProtKB-SubCell"/>
</dbReference>
<name>A0A8T2P0S4_9TELE</name>
<evidence type="ECO:0000256" key="5">
    <source>
        <dbReference type="ARBA" id="ARBA00022723"/>
    </source>
</evidence>
<dbReference type="GO" id="GO:0005509">
    <property type="term" value="F:calcium ion binding"/>
    <property type="evidence" value="ECO:0007669"/>
    <property type="project" value="TreeGrafter"/>
</dbReference>
<evidence type="ECO:0000256" key="2">
    <source>
        <dbReference type="ARBA" id="ARBA00006996"/>
    </source>
</evidence>
<dbReference type="PANTHER" id="PTHR10024:SF115">
    <property type="entry name" value="SYNAPTOTAGMIN-11"/>
    <property type="match status" value="1"/>
</dbReference>
<dbReference type="GO" id="GO:0030424">
    <property type="term" value="C:axon"/>
    <property type="evidence" value="ECO:0007669"/>
    <property type="project" value="TreeGrafter"/>
</dbReference>
<dbReference type="GO" id="GO:0001786">
    <property type="term" value="F:phosphatidylserine binding"/>
    <property type="evidence" value="ECO:0007669"/>
    <property type="project" value="TreeGrafter"/>
</dbReference>
<evidence type="ECO:0000256" key="10">
    <source>
        <dbReference type="ARBA" id="ARBA00023329"/>
    </source>
</evidence>
<keyword evidence="7" id="KW-0106">Calcium</keyword>
<protein>
    <recommendedName>
        <fullName evidence="13">C2 domain-containing protein</fullName>
    </recommendedName>
</protein>
<dbReference type="GO" id="GO:1903531">
    <property type="term" value="P:negative regulation of secretion by cell"/>
    <property type="evidence" value="ECO:0007669"/>
    <property type="project" value="UniProtKB-ARBA"/>
</dbReference>
<dbReference type="GO" id="GO:0030276">
    <property type="term" value="F:clathrin binding"/>
    <property type="evidence" value="ECO:0007669"/>
    <property type="project" value="TreeGrafter"/>
</dbReference>
<comment type="caution">
    <text evidence="14">The sequence shown here is derived from an EMBL/GenBank/DDBJ whole genome shotgun (WGS) entry which is preliminary data.</text>
</comment>
<comment type="similarity">
    <text evidence="2">Belongs to the synaptotagmin family.</text>
</comment>
<evidence type="ECO:0000256" key="1">
    <source>
        <dbReference type="ARBA" id="ARBA00004156"/>
    </source>
</evidence>
<dbReference type="PRINTS" id="PR00399">
    <property type="entry name" value="SYNAPTOTAGMN"/>
</dbReference>
<dbReference type="AlphaFoldDB" id="A0A8T2P0S4"/>
<dbReference type="GO" id="GO:0005544">
    <property type="term" value="F:calcium-dependent phospholipid binding"/>
    <property type="evidence" value="ECO:0007669"/>
    <property type="project" value="TreeGrafter"/>
</dbReference>
<dbReference type="OrthoDB" id="270970at2759"/>
<evidence type="ECO:0000256" key="12">
    <source>
        <dbReference type="SAM" id="Phobius"/>
    </source>
</evidence>
<dbReference type="Gene3D" id="2.60.40.150">
    <property type="entry name" value="C2 domain"/>
    <property type="match status" value="2"/>
</dbReference>
<keyword evidence="3" id="KW-0597">Phosphoprotein</keyword>
<dbReference type="PROSITE" id="PS50004">
    <property type="entry name" value="C2"/>
    <property type="match status" value="2"/>
</dbReference>
<dbReference type="FunFam" id="2.60.40.150:FF:000039">
    <property type="entry name" value="Synaptotagmin 11"/>
    <property type="match status" value="1"/>
</dbReference>
<keyword evidence="6" id="KW-0677">Repeat</keyword>
<dbReference type="InterPro" id="IPR000008">
    <property type="entry name" value="C2_dom"/>
</dbReference>
<evidence type="ECO:0000256" key="4">
    <source>
        <dbReference type="ARBA" id="ARBA00022692"/>
    </source>
</evidence>
<dbReference type="SMART" id="SM00239">
    <property type="entry name" value="C2"/>
    <property type="match status" value="2"/>
</dbReference>
<organism evidence="14 15">
    <name type="scientific">Albula glossodonta</name>
    <name type="common">roundjaw bonefish</name>
    <dbReference type="NCBI Taxonomy" id="121402"/>
    <lineage>
        <taxon>Eukaryota</taxon>
        <taxon>Metazoa</taxon>
        <taxon>Chordata</taxon>
        <taxon>Craniata</taxon>
        <taxon>Vertebrata</taxon>
        <taxon>Euteleostomi</taxon>
        <taxon>Actinopterygii</taxon>
        <taxon>Neopterygii</taxon>
        <taxon>Teleostei</taxon>
        <taxon>Albuliformes</taxon>
        <taxon>Albulidae</taxon>
        <taxon>Albula</taxon>
    </lineage>
</organism>
<dbReference type="GO" id="GO:0005886">
    <property type="term" value="C:plasma membrane"/>
    <property type="evidence" value="ECO:0007669"/>
    <property type="project" value="TreeGrafter"/>
</dbReference>
<evidence type="ECO:0000313" key="14">
    <source>
        <dbReference type="EMBL" id="KAG9345346.1"/>
    </source>
</evidence>
<evidence type="ECO:0000256" key="9">
    <source>
        <dbReference type="ARBA" id="ARBA00023136"/>
    </source>
</evidence>
<dbReference type="PANTHER" id="PTHR10024">
    <property type="entry name" value="SYNAPTOTAGMIN"/>
    <property type="match status" value="1"/>
</dbReference>
<accession>A0A8T2P0S4</accession>
<gene>
    <name evidence="14" type="ORF">JZ751_009892</name>
</gene>
<dbReference type="GO" id="GO:0048791">
    <property type="term" value="P:calcium ion-regulated exocytosis of neurotransmitter"/>
    <property type="evidence" value="ECO:0007669"/>
    <property type="project" value="TreeGrafter"/>
</dbReference>
<dbReference type="GO" id="GO:0006906">
    <property type="term" value="P:vesicle fusion"/>
    <property type="evidence" value="ECO:0007669"/>
    <property type="project" value="TreeGrafter"/>
</dbReference>
<evidence type="ECO:0000256" key="7">
    <source>
        <dbReference type="ARBA" id="ARBA00022837"/>
    </source>
</evidence>
<feature type="domain" description="C2" evidence="13">
    <location>
        <begin position="277"/>
        <end position="399"/>
    </location>
</feature>
<evidence type="ECO:0000259" key="13">
    <source>
        <dbReference type="PROSITE" id="PS50004"/>
    </source>
</evidence>
<keyword evidence="5" id="KW-0479">Metal-binding</keyword>
<keyword evidence="8 12" id="KW-1133">Transmembrane helix</keyword>
<sequence length="550" mass="60771">MALALTMRVRWGGRGDVSKQLELLALRTSQNLMSANQNSHQSSWNRKPEREGLHTLSQLCVRHAQRKLAPSIRPHPTAFRSKPVPSPDDFSVCLNVSPVLAGFIGAGVLVVVVVVAVFLWTCCQRRYRQLSGTYKLHGTHPGHCDSATDPPYKFIHMLKGISIYPETLSNSKKIVRVARRPGGRGERDREWGRVTGSSGGGGVLLVDAAENGLLNAPPQLQMNHLAPGAGGPKLERDLPIRADYCCLDSSSSASSSETSSAVASKTATPFTPAEDPSLGSLTLAVDYNFPKKALVVTILEARGLPAVDERSGSSDPYVKMTILPEKKHRVKTRVLRKTLEPVFDETFTFYGVPYSALPELVLHFLVLSFDRFSRDDVIGEAMVPLAGVDPSTGRVQLTQQICKRSIQCVNRGELLVSLSYQPVTHRLSVVVLKAKHLPKMDITGLSGNPYVKVNVFYGRKRIAKKKTHVKKCTLNPIFNESFIYDVPSELLPDISVEFLVIDFDRTTKNEVVGRLVLGTHSPCSSGAIHWREVCENPRRQIAKWHNLIEY</sequence>
<evidence type="ECO:0000313" key="15">
    <source>
        <dbReference type="Proteomes" id="UP000824540"/>
    </source>
</evidence>
<reference evidence="14" key="1">
    <citation type="thesis" date="2021" institute="BYU ScholarsArchive" country="Provo, UT, USA">
        <title>Applications of and Algorithms for Genome Assembly and Genomic Analyses with an Emphasis on Marine Teleosts.</title>
        <authorList>
            <person name="Pickett B.D."/>
        </authorList>
    </citation>
    <scope>NUCLEOTIDE SEQUENCE</scope>
    <source>
        <strain evidence="14">HI-2016</strain>
    </source>
</reference>
<evidence type="ECO:0000256" key="8">
    <source>
        <dbReference type="ARBA" id="ARBA00022989"/>
    </source>
</evidence>
<feature type="domain" description="C2" evidence="13">
    <location>
        <begin position="410"/>
        <end position="545"/>
    </location>
</feature>
<evidence type="ECO:0000256" key="11">
    <source>
        <dbReference type="ARBA" id="ARBA00037847"/>
    </source>
</evidence>
<keyword evidence="15" id="KW-1185">Reference proteome</keyword>